<keyword evidence="1" id="KW-0812">Transmembrane</keyword>
<evidence type="ECO:0008006" key="4">
    <source>
        <dbReference type="Google" id="ProtNLM"/>
    </source>
</evidence>
<dbReference type="OrthoDB" id="8545326at2"/>
<gene>
    <name evidence="2" type="ORF">ABW22_15190</name>
</gene>
<evidence type="ECO:0000256" key="1">
    <source>
        <dbReference type="SAM" id="Phobius"/>
    </source>
</evidence>
<protein>
    <recommendedName>
        <fullName evidence="4">Transmembrane protein</fullName>
    </recommendedName>
</protein>
<comment type="caution">
    <text evidence="2">The sequence shown here is derived from an EMBL/GenBank/DDBJ whole genome shotgun (WGS) entry which is preliminary data.</text>
</comment>
<dbReference type="AlphaFoldDB" id="A0A106BIC4"/>
<dbReference type="RefSeq" id="WP_059758742.1">
    <property type="nucleotide sequence ID" value="NZ_LDUG01000052.1"/>
</dbReference>
<accession>A0A106BIC4</accession>
<organism evidence="2 3">
    <name type="scientific">Thiobacillus denitrificans</name>
    <dbReference type="NCBI Taxonomy" id="36861"/>
    <lineage>
        <taxon>Bacteria</taxon>
        <taxon>Pseudomonadati</taxon>
        <taxon>Pseudomonadota</taxon>
        <taxon>Betaproteobacteria</taxon>
        <taxon>Nitrosomonadales</taxon>
        <taxon>Thiobacillaceae</taxon>
        <taxon>Thiobacillus</taxon>
    </lineage>
</organism>
<reference evidence="2 3" key="1">
    <citation type="journal article" date="2015" name="Appl. Environ. Microbiol.">
        <title>Aerobic and Anaerobic Thiosulfate Oxidation by a Cold-Adapted, Subglacial Chemoautotroph.</title>
        <authorList>
            <person name="Harrold Z.R."/>
            <person name="Skidmore M.L."/>
            <person name="Hamilton T.L."/>
            <person name="Desch L."/>
            <person name="Amada K."/>
            <person name="van Gelder W."/>
            <person name="Glover K."/>
            <person name="Roden E.E."/>
            <person name="Boyd E.S."/>
        </authorList>
    </citation>
    <scope>NUCLEOTIDE SEQUENCE [LARGE SCALE GENOMIC DNA]</scope>
    <source>
        <strain evidence="2 3">RG</strain>
    </source>
</reference>
<keyword evidence="1" id="KW-1133">Transmembrane helix</keyword>
<sequence length="189" mass="20715">MTEINPNEQEAGALGFWHRYRLLIIVAVIGILIIGWLYVSKGIAVRQALETLPAQRAEWVKQAEARHADTVKQSLKQFGVPLAWAVRREMMGENLDQVDQYVTDLVKLEGFEGVTVAQADGSIAVASDRRHVGAAFGSLYAERYLTAEQITADETAPGQWLLVVPVMGLSARLGTVVIDYRAPPSALGE</sequence>
<feature type="transmembrane region" description="Helical" evidence="1">
    <location>
        <begin position="20"/>
        <end position="39"/>
    </location>
</feature>
<evidence type="ECO:0000313" key="2">
    <source>
        <dbReference type="EMBL" id="KVW93056.1"/>
    </source>
</evidence>
<proteinExistence type="predicted"/>
<evidence type="ECO:0000313" key="3">
    <source>
        <dbReference type="Proteomes" id="UP000064243"/>
    </source>
</evidence>
<name>A0A106BIC4_THIDE</name>
<keyword evidence="1" id="KW-0472">Membrane</keyword>
<keyword evidence="3" id="KW-1185">Reference proteome</keyword>
<dbReference type="EMBL" id="LDUG01000052">
    <property type="protein sequence ID" value="KVW93056.1"/>
    <property type="molecule type" value="Genomic_DNA"/>
</dbReference>
<dbReference type="Proteomes" id="UP000064243">
    <property type="component" value="Unassembled WGS sequence"/>
</dbReference>
<dbReference type="PATRIC" id="fig|36861.3.peg.2884"/>